<dbReference type="Pfam" id="PF12889">
    <property type="entry name" value="DUF3829"/>
    <property type="match status" value="1"/>
</dbReference>
<organism evidence="2 3">
    <name type="scientific">Pseudomonas savastanoi</name>
    <name type="common">Pseudomonas syringae pv. savastanoi</name>
    <dbReference type="NCBI Taxonomy" id="29438"/>
    <lineage>
        <taxon>Bacteria</taxon>
        <taxon>Pseudomonadati</taxon>
        <taxon>Pseudomonadota</taxon>
        <taxon>Gammaproteobacteria</taxon>
        <taxon>Pseudomonadales</taxon>
        <taxon>Pseudomonadaceae</taxon>
        <taxon>Pseudomonas</taxon>
    </lineage>
</organism>
<sequence length="370" mass="42220">MSSTTGRCKKVKVCRRGRSAFAQPCLKQTSPVTRPRGTSGMRPHLLWRLAMISNRAFIAAICVFATIVWAHHRLTSTHRIPRDTIADTSMMRDAAACLVFDDALLLERYADYRKHYQALIDGSEGVGPFIQSFAMGESSRSIAINKSLACRIRYPQLLYPKSDPLVIAVTEYSETLDALREKTFDAEALYNQPRPDIKLARQLDADITQGIQQLQQRSLAVRKRFEEPQFLARSEQLAAIDDRLGHDQHWHTLNFMILARQTINYLNQNADNARLNPDALEALHTELVNAWLDAERYFKNMPNLKSANGKRPIWLVIKTPAQNWLSALDTLQRQWAAHADVDQLNKSLLTVEQQYDQLLKQYNASVLGQY</sequence>
<proteinExistence type="predicted"/>
<evidence type="ECO:0000313" key="3">
    <source>
        <dbReference type="Proteomes" id="UP000272241"/>
    </source>
</evidence>
<comment type="caution">
    <text evidence="2">The sequence shown here is derived from an EMBL/GenBank/DDBJ whole genome shotgun (WGS) entry which is preliminary data.</text>
</comment>
<keyword evidence="1" id="KW-1133">Transmembrane helix</keyword>
<keyword evidence="1" id="KW-0812">Transmembrane</keyword>
<accession>A0A3M6A151</accession>
<name>A0A3M6A151_PSESS</name>
<dbReference type="InterPro" id="IPR024291">
    <property type="entry name" value="DUF3829"/>
</dbReference>
<evidence type="ECO:0008006" key="4">
    <source>
        <dbReference type="Google" id="ProtNLM"/>
    </source>
</evidence>
<dbReference type="EMBL" id="RBUO01000350">
    <property type="protein sequence ID" value="RMV12971.1"/>
    <property type="molecule type" value="Genomic_DNA"/>
</dbReference>
<evidence type="ECO:0000256" key="1">
    <source>
        <dbReference type="SAM" id="Phobius"/>
    </source>
</evidence>
<reference evidence="2 3" key="1">
    <citation type="submission" date="2018-08" db="EMBL/GenBank/DDBJ databases">
        <title>Recombination of ecologically and evolutionarily significant loci maintains genetic cohesion in the Pseudomonas syringae species complex.</title>
        <authorList>
            <person name="Dillon M."/>
            <person name="Thakur S."/>
            <person name="Almeida R.N.D."/>
            <person name="Weir B.S."/>
            <person name="Guttman D.S."/>
        </authorList>
    </citation>
    <scope>NUCLEOTIDE SEQUENCE [LARGE SCALE GENOMIC DNA]</scope>
    <source>
        <strain evidence="2 3">ICMP 11895</strain>
    </source>
</reference>
<keyword evidence="1" id="KW-0472">Membrane</keyword>
<feature type="transmembrane region" description="Helical" evidence="1">
    <location>
        <begin position="45"/>
        <end position="70"/>
    </location>
</feature>
<protein>
    <recommendedName>
        <fullName evidence="4">DUF3829 domain-containing protein</fullName>
    </recommendedName>
</protein>
<dbReference type="Proteomes" id="UP000272241">
    <property type="component" value="Unassembled WGS sequence"/>
</dbReference>
<gene>
    <name evidence="2" type="ORF">ALP15_04451</name>
</gene>
<dbReference type="AlphaFoldDB" id="A0A3M6A151"/>
<evidence type="ECO:0000313" key="2">
    <source>
        <dbReference type="EMBL" id="RMV12971.1"/>
    </source>
</evidence>